<dbReference type="GO" id="GO:0003700">
    <property type="term" value="F:DNA-binding transcription factor activity"/>
    <property type="evidence" value="ECO:0007669"/>
    <property type="project" value="TreeGrafter"/>
</dbReference>
<dbReference type="PROSITE" id="PS50932">
    <property type="entry name" value="HTH_LACI_2"/>
    <property type="match status" value="1"/>
</dbReference>
<dbReference type="Pfam" id="PF00356">
    <property type="entry name" value="LacI"/>
    <property type="match status" value="1"/>
</dbReference>
<keyword evidence="3" id="KW-0805">Transcription regulation</keyword>
<evidence type="ECO:0000313" key="7">
    <source>
        <dbReference type="EMBL" id="MRX72807.1"/>
    </source>
</evidence>
<evidence type="ECO:0000256" key="2">
    <source>
        <dbReference type="ARBA" id="ARBA00022491"/>
    </source>
</evidence>
<dbReference type="AlphaFoldDB" id="A0A7X2J0D8"/>
<dbReference type="CDD" id="cd01392">
    <property type="entry name" value="HTH_LacI"/>
    <property type="match status" value="1"/>
</dbReference>
<proteinExistence type="predicted"/>
<dbReference type="PROSITE" id="PS00356">
    <property type="entry name" value="HTH_LACI_1"/>
    <property type="match status" value="1"/>
</dbReference>
<dbReference type="EMBL" id="WKKI01000021">
    <property type="protein sequence ID" value="MRX72807.1"/>
    <property type="molecule type" value="Genomic_DNA"/>
</dbReference>
<dbReference type="SUPFAM" id="SSF53822">
    <property type="entry name" value="Periplasmic binding protein-like I"/>
    <property type="match status" value="1"/>
</dbReference>
<name>A0A7X2J0D8_9BACI</name>
<evidence type="ECO:0000259" key="6">
    <source>
        <dbReference type="PROSITE" id="PS50932"/>
    </source>
</evidence>
<dbReference type="SUPFAM" id="SSF47413">
    <property type="entry name" value="lambda repressor-like DNA-binding domains"/>
    <property type="match status" value="1"/>
</dbReference>
<feature type="domain" description="HTH lacI-type" evidence="6">
    <location>
        <begin position="9"/>
        <end position="63"/>
    </location>
</feature>
<keyword evidence="2" id="KW-0678">Repressor</keyword>
<dbReference type="OrthoDB" id="9796186at2"/>
<dbReference type="SMART" id="SM00354">
    <property type="entry name" value="HTH_LACI"/>
    <property type="match status" value="1"/>
</dbReference>
<dbReference type="InterPro" id="IPR000843">
    <property type="entry name" value="HTH_LacI"/>
</dbReference>
<dbReference type="PANTHER" id="PTHR30146:SF148">
    <property type="entry name" value="HTH-TYPE TRANSCRIPTIONAL REPRESSOR PURR-RELATED"/>
    <property type="match status" value="1"/>
</dbReference>
<evidence type="ECO:0000313" key="8">
    <source>
        <dbReference type="Proteomes" id="UP000448867"/>
    </source>
</evidence>
<protein>
    <recommendedName>
        <fullName evidence="1">Catabolite control protein A</fullName>
    </recommendedName>
</protein>
<keyword evidence="8" id="KW-1185">Reference proteome</keyword>
<keyword evidence="4 7" id="KW-0238">DNA-binding</keyword>
<keyword evidence="5" id="KW-0804">Transcription</keyword>
<comment type="caution">
    <text evidence="7">The sequence shown here is derived from an EMBL/GenBank/DDBJ whole genome shotgun (WGS) entry which is preliminary data.</text>
</comment>
<reference evidence="7 8" key="1">
    <citation type="submission" date="2019-11" db="EMBL/GenBank/DDBJ databases">
        <title>Bacillus lacus genome.</title>
        <authorList>
            <person name="Allen C.J."/>
            <person name="Newman J.D."/>
        </authorList>
    </citation>
    <scope>NUCLEOTIDE SEQUENCE [LARGE SCALE GENOMIC DNA]</scope>
    <source>
        <strain evidence="7 8">KCTC 33946</strain>
    </source>
</reference>
<gene>
    <name evidence="7" type="ORF">GJU40_11685</name>
</gene>
<dbReference type="InterPro" id="IPR028082">
    <property type="entry name" value="Peripla_BP_I"/>
</dbReference>
<dbReference type="Pfam" id="PF13377">
    <property type="entry name" value="Peripla_BP_3"/>
    <property type="match status" value="1"/>
</dbReference>
<evidence type="ECO:0000256" key="3">
    <source>
        <dbReference type="ARBA" id="ARBA00023015"/>
    </source>
</evidence>
<dbReference type="RefSeq" id="WP_154307963.1">
    <property type="nucleotide sequence ID" value="NZ_WKKI01000021.1"/>
</dbReference>
<dbReference type="PANTHER" id="PTHR30146">
    <property type="entry name" value="LACI-RELATED TRANSCRIPTIONAL REPRESSOR"/>
    <property type="match status" value="1"/>
</dbReference>
<dbReference type="InterPro" id="IPR046335">
    <property type="entry name" value="LacI/GalR-like_sensor"/>
</dbReference>
<sequence>MLNTNEKFFSMKDVAQRAGVSTATVSHVINETRHVSEKTKKRVVQVMTELDYRPNSIARSLRSSRSKTIALLVPIMGADTSNFFFMSIAQGIEHKFKEHNYHLLLSNSNESIESEKEQIKVFNTQLIDGMIIAPAMSGPSHLHEALNGHYPVVFIDRKPKDVAGDCVLADNLQGTYDAVGLLLEKGNDRIGFISGGLGLTTSNARIEGYKRALSESGVIYDPNLVKVGDATFEEGYRLAKELWEQEKTSSIMIANNIMTMGAVAFFNEKQIKIPEELMIIGFDDYDWTKITSPPLTVVKQPAYDIGIKAAETLIARIENPSLEYKDHYLPTELVIRKSTM</sequence>
<dbReference type="Gene3D" id="3.40.50.2300">
    <property type="match status" value="2"/>
</dbReference>
<evidence type="ECO:0000256" key="4">
    <source>
        <dbReference type="ARBA" id="ARBA00023125"/>
    </source>
</evidence>
<accession>A0A7X2J0D8</accession>
<dbReference type="FunFam" id="1.10.260.40:FF:000002">
    <property type="entry name" value="HTH-type transcriptional repressor PurR"/>
    <property type="match status" value="1"/>
</dbReference>
<organism evidence="7 8">
    <name type="scientific">Metabacillus lacus</name>
    <dbReference type="NCBI Taxonomy" id="1983721"/>
    <lineage>
        <taxon>Bacteria</taxon>
        <taxon>Bacillati</taxon>
        <taxon>Bacillota</taxon>
        <taxon>Bacilli</taxon>
        <taxon>Bacillales</taxon>
        <taxon>Bacillaceae</taxon>
        <taxon>Metabacillus</taxon>
    </lineage>
</organism>
<evidence type="ECO:0000256" key="1">
    <source>
        <dbReference type="ARBA" id="ARBA00019435"/>
    </source>
</evidence>
<evidence type="ECO:0000256" key="5">
    <source>
        <dbReference type="ARBA" id="ARBA00023163"/>
    </source>
</evidence>
<dbReference type="PRINTS" id="PR00036">
    <property type="entry name" value="HTHLACI"/>
</dbReference>
<dbReference type="GO" id="GO:0000976">
    <property type="term" value="F:transcription cis-regulatory region binding"/>
    <property type="evidence" value="ECO:0007669"/>
    <property type="project" value="TreeGrafter"/>
</dbReference>
<dbReference type="Gene3D" id="1.10.260.40">
    <property type="entry name" value="lambda repressor-like DNA-binding domains"/>
    <property type="match status" value="1"/>
</dbReference>
<dbReference type="InterPro" id="IPR010982">
    <property type="entry name" value="Lambda_DNA-bd_dom_sf"/>
</dbReference>
<dbReference type="Proteomes" id="UP000448867">
    <property type="component" value="Unassembled WGS sequence"/>
</dbReference>
<dbReference type="CDD" id="cd06267">
    <property type="entry name" value="PBP1_LacI_sugar_binding-like"/>
    <property type="match status" value="1"/>
</dbReference>